<evidence type="ECO:0000259" key="2">
    <source>
        <dbReference type="Pfam" id="PF18676"/>
    </source>
</evidence>
<dbReference type="SUPFAM" id="SSF110296">
    <property type="entry name" value="Oligoxyloglucan reducing end-specific cellobiohydrolase"/>
    <property type="match status" value="1"/>
</dbReference>
<dbReference type="NCBIfam" id="TIGR04183">
    <property type="entry name" value="Por_Secre_tail"/>
    <property type="match status" value="1"/>
</dbReference>
<dbReference type="RefSeq" id="WP_346760500.1">
    <property type="nucleotide sequence ID" value="NZ_JAUJEB010000006.1"/>
</dbReference>
<sequence>MIRSFFSGLILILLPFSLTAQWNNIVSPTDQIIYDVTFTAENQGWAVGLGGTILHYDGIAWEVYDLLPGNSFNRVVFTSENKGWAITGNGKIFHYDGNGWSLNFTATGGKGLYTLYFLETGEGYASGAEGYIAYYDGEHWIEGNIGFDVWTLTSYFADNKNGWLSAGAGKMYQFKDSVWSEITTTNPGAFIEMRFVSPDNGYGVGFGNSIWHYDGNSWSIDYTSINNTNHNLLDIHFLDENHGWASGEGSFFTYNYGVWTEELVDPDWEVWGFHFTDPYHGWGVGSDGLLLRYGPDPLDWQPSDEIPSHFRVNEISRSPQGDLYAIAHTDGVSPAESEVALYKSSDGLSWEKISSDLDLRSQTTTILAMQDVLLVSGYDKDFNFEVYKSVDNGLTWEVSMAGMSSQTFVQDMTIDENGIIYAVAKHVIPELYKSEDLGDSWTLITTNGFPVPTDPADGDFMNIASIGTTLFAFHTESENNVRAIYTSSDGVNWIALANTPDKFFAVDLHVSEGGLLYASGGIIDVPFGNNVKGIVYVSGDQGNSWQVIDTGSLGDYGAIYFSIASIGSELLLSTTNANVDRDFKVFTTVKPQIQSINFGVLSSKTYGDPTFEPVASTTSGLPIEYNSANPEVALVNGNSISINGAGVTTITASQPGNASFHAANNVEQLLTVDKATLNVTVVNVSRDEGEPNPVFELRYEGWVGGDDINDLDVIPIASTTADIPSDEGTYPITISGGMDNNYNFDYTAGILTVNNVEEVITALEKHSTTGIKIFPNPVSYKLKLIPGPSAISGLAIIYNSTGAIIKSIRFNGKALEMDFSAYPSGIYLLKIISADGSTVHQIVKE</sequence>
<feature type="signal peptide" evidence="1">
    <location>
        <begin position="1"/>
        <end position="20"/>
    </location>
</feature>
<keyword evidence="1" id="KW-0732">Signal</keyword>
<evidence type="ECO:0000313" key="4">
    <source>
        <dbReference type="EMBL" id="MDN5215161.1"/>
    </source>
</evidence>
<dbReference type="Gene3D" id="2.130.10.10">
    <property type="entry name" value="YVTN repeat-like/Quinoprotein amine dehydrogenase"/>
    <property type="match status" value="1"/>
</dbReference>
<dbReference type="InterPro" id="IPR041286">
    <property type="entry name" value="MBG_2"/>
</dbReference>
<organism evidence="4 5">
    <name type="scientific">Agaribacillus aureus</name>
    <dbReference type="NCBI Taxonomy" id="3051825"/>
    <lineage>
        <taxon>Bacteria</taxon>
        <taxon>Pseudomonadati</taxon>
        <taxon>Bacteroidota</taxon>
        <taxon>Cytophagia</taxon>
        <taxon>Cytophagales</taxon>
        <taxon>Splendidivirgaceae</taxon>
        <taxon>Agaribacillus</taxon>
    </lineage>
</organism>
<evidence type="ECO:0000259" key="3">
    <source>
        <dbReference type="Pfam" id="PF18962"/>
    </source>
</evidence>
<accession>A0ABT8LD66</accession>
<feature type="domain" description="Secretion system C-terminal sorting" evidence="3">
    <location>
        <begin position="773"/>
        <end position="842"/>
    </location>
</feature>
<reference evidence="4" key="1">
    <citation type="submission" date="2023-06" db="EMBL/GenBank/DDBJ databases">
        <title>Genomic of Agaribacillus aureum.</title>
        <authorList>
            <person name="Wang G."/>
        </authorList>
    </citation>
    <scope>NUCLEOTIDE SEQUENCE</scope>
    <source>
        <strain evidence="4">BMA12</strain>
    </source>
</reference>
<feature type="chain" id="PRO_5047256902" evidence="1">
    <location>
        <begin position="21"/>
        <end position="845"/>
    </location>
</feature>
<keyword evidence="5" id="KW-1185">Reference proteome</keyword>
<dbReference type="Pfam" id="PF18676">
    <property type="entry name" value="MBG_2"/>
    <property type="match status" value="1"/>
</dbReference>
<dbReference type="InterPro" id="IPR015943">
    <property type="entry name" value="WD40/YVTN_repeat-like_dom_sf"/>
</dbReference>
<dbReference type="Pfam" id="PF18962">
    <property type="entry name" value="Por_Secre_tail"/>
    <property type="match status" value="1"/>
</dbReference>
<dbReference type="InterPro" id="IPR026444">
    <property type="entry name" value="Secre_tail"/>
</dbReference>
<protein>
    <submittedName>
        <fullName evidence="4">MBG domain-containing protein</fullName>
    </submittedName>
</protein>
<dbReference type="Gene3D" id="3.30.160.710">
    <property type="match status" value="1"/>
</dbReference>
<name>A0ABT8LD66_9BACT</name>
<dbReference type="Proteomes" id="UP001172083">
    <property type="component" value="Unassembled WGS sequence"/>
</dbReference>
<comment type="caution">
    <text evidence="4">The sequence shown here is derived from an EMBL/GenBank/DDBJ whole genome shotgun (WGS) entry which is preliminary data.</text>
</comment>
<dbReference type="EMBL" id="JAUJEB010000006">
    <property type="protein sequence ID" value="MDN5215161.1"/>
    <property type="molecule type" value="Genomic_DNA"/>
</dbReference>
<feature type="domain" description="MBG" evidence="2">
    <location>
        <begin position="677"/>
        <end position="752"/>
    </location>
</feature>
<gene>
    <name evidence="4" type="ORF">QQ020_23985</name>
</gene>
<proteinExistence type="predicted"/>
<evidence type="ECO:0000256" key="1">
    <source>
        <dbReference type="SAM" id="SignalP"/>
    </source>
</evidence>
<evidence type="ECO:0000313" key="5">
    <source>
        <dbReference type="Proteomes" id="UP001172083"/>
    </source>
</evidence>